<gene>
    <name evidence="1" type="ORF">A3I24_01645</name>
</gene>
<sequence length="78" mass="9246">MNNDFSELIQYLNDKFVFVDKRLNELNVNFNNLVNAVDAYAHKADAYFQEMVALAHKVDRHEKWLQEIAEKLGIKLKY</sequence>
<comment type="caution">
    <text evidence="1">The sequence shown here is derived from an EMBL/GenBank/DDBJ whole genome shotgun (WGS) entry which is preliminary data.</text>
</comment>
<dbReference type="Proteomes" id="UP000177690">
    <property type="component" value="Unassembled WGS sequence"/>
</dbReference>
<organism evidence="1 2">
    <name type="scientific">Candidatus Harrisonbacteria bacterium RIFCSPLOWO2_02_FULL_41_13b</name>
    <dbReference type="NCBI Taxonomy" id="1798409"/>
    <lineage>
        <taxon>Bacteria</taxon>
        <taxon>Candidatus Harrisoniibacteriota</taxon>
    </lineage>
</organism>
<dbReference type="EMBL" id="MHJL01000026">
    <property type="protein sequence ID" value="OGY67309.1"/>
    <property type="molecule type" value="Genomic_DNA"/>
</dbReference>
<dbReference type="Gene3D" id="3.90.20.10">
    <property type="match status" value="1"/>
</dbReference>
<reference evidence="1 2" key="1">
    <citation type="journal article" date="2016" name="Nat. Commun.">
        <title>Thousands of microbial genomes shed light on interconnected biogeochemical processes in an aquifer system.</title>
        <authorList>
            <person name="Anantharaman K."/>
            <person name="Brown C.T."/>
            <person name="Hug L.A."/>
            <person name="Sharon I."/>
            <person name="Castelle C.J."/>
            <person name="Probst A.J."/>
            <person name="Thomas B.C."/>
            <person name="Singh A."/>
            <person name="Wilkins M.J."/>
            <person name="Karaoz U."/>
            <person name="Brodie E.L."/>
            <person name="Williams K.H."/>
            <person name="Hubbard S.S."/>
            <person name="Banfield J.F."/>
        </authorList>
    </citation>
    <scope>NUCLEOTIDE SEQUENCE [LARGE SCALE GENOMIC DNA]</scope>
</reference>
<evidence type="ECO:0000313" key="1">
    <source>
        <dbReference type="EMBL" id="OGY67309.1"/>
    </source>
</evidence>
<accession>A0A1G1ZS64</accession>
<protein>
    <submittedName>
        <fullName evidence="1">Uncharacterized protein</fullName>
    </submittedName>
</protein>
<dbReference type="AlphaFoldDB" id="A0A1G1ZS64"/>
<proteinExistence type="predicted"/>
<evidence type="ECO:0000313" key="2">
    <source>
        <dbReference type="Proteomes" id="UP000177690"/>
    </source>
</evidence>
<name>A0A1G1ZS64_9BACT</name>